<dbReference type="GO" id="GO:0046872">
    <property type="term" value="F:metal ion binding"/>
    <property type="evidence" value="ECO:0007669"/>
    <property type="project" value="UniProtKB-KW"/>
</dbReference>
<organism evidence="5 6">
    <name type="scientific">Fictibacillus enclensis</name>
    <dbReference type="NCBI Taxonomy" id="1017270"/>
    <lineage>
        <taxon>Bacteria</taxon>
        <taxon>Bacillati</taxon>
        <taxon>Bacillota</taxon>
        <taxon>Bacilli</taxon>
        <taxon>Bacillales</taxon>
        <taxon>Fictibacillaceae</taxon>
        <taxon>Fictibacillus</taxon>
    </lineage>
</organism>
<dbReference type="EMBL" id="LNQN01000001">
    <property type="protein sequence ID" value="KSU84546.1"/>
    <property type="molecule type" value="Genomic_DNA"/>
</dbReference>
<evidence type="ECO:0000313" key="6">
    <source>
        <dbReference type="Proteomes" id="UP000054099"/>
    </source>
</evidence>
<dbReference type="SUPFAM" id="SSF109854">
    <property type="entry name" value="DinB/YfiT-like putative metalloenzymes"/>
    <property type="match status" value="1"/>
</dbReference>
<sequence length="175" mass="20563">MKNHAREMYDYHAWANARIFEKLRELPEDLFKREMRQSIFPSLSTVMVHMYLTDNLWLKIMQGVDMQEGLAASDTLRKEAEAETLLEMEKRYKNLAEEYKDYIDHHDMEKVFAVDNPYAGQLDTTPMETIYHISTHGNYHRGHVAAMIRQTGNTSVMQDYGLYLYTKNADFVSPV</sequence>
<dbReference type="Gene3D" id="1.20.120.450">
    <property type="entry name" value="dinb family like domain"/>
    <property type="match status" value="1"/>
</dbReference>
<dbReference type="Pfam" id="PF05163">
    <property type="entry name" value="DinB"/>
    <property type="match status" value="1"/>
</dbReference>
<name>A0A0V8JBJ1_9BACL</name>
<comment type="caution">
    <text evidence="5">The sequence shown here is derived from an EMBL/GenBank/DDBJ whole genome shotgun (WGS) entry which is preliminary data.</text>
</comment>
<dbReference type="RefSeq" id="WP_061968269.1">
    <property type="nucleotide sequence ID" value="NZ_FMAV01000001.1"/>
</dbReference>
<evidence type="ECO:0000256" key="4">
    <source>
        <dbReference type="SAM" id="Coils"/>
    </source>
</evidence>
<dbReference type="Proteomes" id="UP000054099">
    <property type="component" value="Unassembled WGS sequence"/>
</dbReference>
<evidence type="ECO:0000256" key="2">
    <source>
        <dbReference type="ARBA" id="ARBA00022723"/>
    </source>
</evidence>
<reference evidence="5 6" key="1">
    <citation type="journal article" date="2014" name="Antonie Van Leeuwenhoek">
        <title>Fictibacillus enclensis sp. nov., isolated from marine sediment.</title>
        <authorList>
            <person name="Dastager S.G."/>
            <person name="Mawlankar R."/>
            <person name="Srinivasan K."/>
            <person name="Tang S.K."/>
            <person name="Lee J.C."/>
            <person name="Ramana V.V."/>
            <person name="Shouche Y.S."/>
        </authorList>
    </citation>
    <scope>NUCLEOTIDE SEQUENCE [LARGE SCALE GENOMIC DNA]</scope>
    <source>
        <strain evidence="5 6">NIO-1003</strain>
    </source>
</reference>
<evidence type="ECO:0008006" key="7">
    <source>
        <dbReference type="Google" id="ProtNLM"/>
    </source>
</evidence>
<evidence type="ECO:0000256" key="3">
    <source>
        <dbReference type="PIRSR" id="PIRSR607837-1"/>
    </source>
</evidence>
<keyword evidence="6" id="KW-1185">Reference proteome</keyword>
<dbReference type="PANTHER" id="PTHR37302">
    <property type="entry name" value="SLR1116 PROTEIN"/>
    <property type="match status" value="1"/>
</dbReference>
<gene>
    <name evidence="5" type="ORF">AS030_03090</name>
</gene>
<dbReference type="InterPro" id="IPR034660">
    <property type="entry name" value="DinB/YfiT-like"/>
</dbReference>
<feature type="coiled-coil region" evidence="4">
    <location>
        <begin position="78"/>
        <end position="105"/>
    </location>
</feature>
<dbReference type="AlphaFoldDB" id="A0A0V8JBJ1"/>
<keyword evidence="4" id="KW-0175">Coiled coil</keyword>
<feature type="binding site" evidence="3">
    <location>
        <position position="136"/>
    </location>
    <ligand>
        <name>a divalent metal cation</name>
        <dbReference type="ChEBI" id="CHEBI:60240"/>
    </ligand>
</feature>
<evidence type="ECO:0000313" key="5">
    <source>
        <dbReference type="EMBL" id="KSU84546.1"/>
    </source>
</evidence>
<protein>
    <recommendedName>
        <fullName evidence="7">Damage-inducible protein DinB</fullName>
    </recommendedName>
</protein>
<dbReference type="OrthoDB" id="9811413at2"/>
<feature type="binding site" evidence="3">
    <location>
        <position position="49"/>
    </location>
    <ligand>
        <name>a divalent metal cation</name>
        <dbReference type="ChEBI" id="CHEBI:60240"/>
    </ligand>
</feature>
<keyword evidence="2 3" id="KW-0479">Metal-binding</keyword>
<proteinExistence type="inferred from homology"/>
<accession>A0A0V8JBJ1</accession>
<feature type="binding site" evidence="3">
    <location>
        <position position="140"/>
    </location>
    <ligand>
        <name>a divalent metal cation</name>
        <dbReference type="ChEBI" id="CHEBI:60240"/>
    </ligand>
</feature>
<evidence type="ECO:0000256" key="1">
    <source>
        <dbReference type="ARBA" id="ARBA00008635"/>
    </source>
</evidence>
<dbReference type="PANTHER" id="PTHR37302:SF1">
    <property type="entry name" value="PROTEIN DINB"/>
    <property type="match status" value="1"/>
</dbReference>
<comment type="similarity">
    <text evidence="1">Belongs to the DinB family.</text>
</comment>
<dbReference type="InterPro" id="IPR007837">
    <property type="entry name" value="DinB"/>
</dbReference>